<reference evidence="2" key="2">
    <citation type="submission" date="2022-09" db="EMBL/GenBank/DDBJ databases">
        <title>Biosynthetic gene clusters of Dactylosporangioum fulvum.</title>
        <authorList>
            <person name="Caradec T."/>
        </authorList>
    </citation>
    <scope>NUCLEOTIDE SEQUENCE</scope>
    <source>
        <strain evidence="2">NRRL B-16292</strain>
    </source>
</reference>
<sequence>MTQRLHHLPTALVASAVLLVVAVGVAWPIGDGTASLGAAAGVALVVLSYLVSSLVVVWVDAVARNLLLPVVLLTYALKFAVFGLVMYRVRETGWAGLRVMGVTVIVATVVWTGAQLYWILRAKTPYVEP</sequence>
<feature type="transmembrane region" description="Helical" evidence="1">
    <location>
        <begin position="66"/>
        <end position="87"/>
    </location>
</feature>
<accession>A0ABY5W205</accession>
<feature type="transmembrane region" description="Helical" evidence="1">
    <location>
        <begin position="36"/>
        <end position="59"/>
    </location>
</feature>
<gene>
    <name evidence="2" type="ORF">Dfulv_06765</name>
</gene>
<keyword evidence="3" id="KW-1185">Reference proteome</keyword>
<dbReference type="Proteomes" id="UP001059617">
    <property type="component" value="Chromosome"/>
</dbReference>
<name>A0ABY5W205_9ACTN</name>
<keyword evidence="1" id="KW-0472">Membrane</keyword>
<reference evidence="2" key="1">
    <citation type="submission" date="2021-04" db="EMBL/GenBank/DDBJ databases">
        <authorList>
            <person name="Hartkoorn R.C."/>
            <person name="Beaudoing E."/>
            <person name="Hot D."/>
        </authorList>
    </citation>
    <scope>NUCLEOTIDE SEQUENCE</scope>
    <source>
        <strain evidence="2">NRRL B-16292</strain>
    </source>
</reference>
<keyword evidence="1" id="KW-1133">Transmembrane helix</keyword>
<evidence type="ECO:0008006" key="4">
    <source>
        <dbReference type="Google" id="ProtNLM"/>
    </source>
</evidence>
<proteinExistence type="predicted"/>
<feature type="transmembrane region" description="Helical" evidence="1">
    <location>
        <begin position="99"/>
        <end position="120"/>
    </location>
</feature>
<dbReference type="EMBL" id="CP073720">
    <property type="protein sequence ID" value="UWP83950.1"/>
    <property type="molecule type" value="Genomic_DNA"/>
</dbReference>
<evidence type="ECO:0000313" key="2">
    <source>
        <dbReference type="EMBL" id="UWP83950.1"/>
    </source>
</evidence>
<organism evidence="2 3">
    <name type="scientific">Dactylosporangium fulvum</name>
    <dbReference type="NCBI Taxonomy" id="53359"/>
    <lineage>
        <taxon>Bacteria</taxon>
        <taxon>Bacillati</taxon>
        <taxon>Actinomycetota</taxon>
        <taxon>Actinomycetes</taxon>
        <taxon>Micromonosporales</taxon>
        <taxon>Micromonosporaceae</taxon>
        <taxon>Dactylosporangium</taxon>
    </lineage>
</organism>
<evidence type="ECO:0000313" key="3">
    <source>
        <dbReference type="Proteomes" id="UP001059617"/>
    </source>
</evidence>
<dbReference type="RefSeq" id="WP_259861765.1">
    <property type="nucleotide sequence ID" value="NZ_BAAAST010000022.1"/>
</dbReference>
<protein>
    <recommendedName>
        <fullName evidence="4">ATP synthase protein I</fullName>
    </recommendedName>
</protein>
<evidence type="ECO:0000256" key="1">
    <source>
        <dbReference type="SAM" id="Phobius"/>
    </source>
</evidence>
<keyword evidence="1" id="KW-0812">Transmembrane</keyword>